<feature type="compositionally biased region" description="Basic and acidic residues" evidence="2">
    <location>
        <begin position="12"/>
        <end position="24"/>
    </location>
</feature>
<dbReference type="PANTHER" id="PTHR40710:SF1">
    <property type="entry name" value="RIKEN CDNA E230025N22 GENE"/>
    <property type="match status" value="1"/>
</dbReference>
<sequence length="246" mass="28856">MCKSLNSQEQSPGDHSRESRDTVKYLQEQLRRETEEHIKEGKGSAEKVHERVSRIQELKEALRAETLKNGVAAETPDVYQRSQLEHNKAQERRRQLKEDHGRLIQEEVEKMERDLAQEQLPAEGLQRELLVLTRERHILVLQLEALRAEAQQAERDLQDQHRKHQEELQSLREESLQVFSVFRQVNEEQRKMSESRYRNVLLEAVQDAVYLSAQNQQLQAENKQLRKALGELKDTLTVRSEPKAEA</sequence>
<feature type="coiled-coil region" evidence="1">
    <location>
        <begin position="45"/>
        <end position="106"/>
    </location>
</feature>
<dbReference type="Proteomes" id="UP000515150">
    <property type="component" value="Chromosome 10"/>
</dbReference>
<dbReference type="PANTHER" id="PTHR40710">
    <property type="entry name" value="RIKEN CDNA E230025N22 GENE"/>
    <property type="match status" value="1"/>
</dbReference>
<gene>
    <name evidence="4" type="primary">si:dkey-201i24.3</name>
</gene>
<feature type="coiled-coil region" evidence="1">
    <location>
        <begin position="208"/>
        <end position="235"/>
    </location>
</feature>
<proteinExistence type="predicted"/>
<accession>A0A9W2Y2M0</accession>
<name>A0A9W2Y2M0_BETSP</name>
<evidence type="ECO:0000313" key="3">
    <source>
        <dbReference type="Proteomes" id="UP000515150"/>
    </source>
</evidence>
<feature type="region of interest" description="Disordered" evidence="2">
    <location>
        <begin position="1"/>
        <end position="24"/>
    </location>
</feature>
<dbReference type="RefSeq" id="XP_055368254.1">
    <property type="nucleotide sequence ID" value="XM_055512279.1"/>
</dbReference>
<dbReference type="OrthoDB" id="3176171at2759"/>
<organism evidence="3 4">
    <name type="scientific">Betta splendens</name>
    <name type="common">Siamese fighting fish</name>
    <dbReference type="NCBI Taxonomy" id="158456"/>
    <lineage>
        <taxon>Eukaryota</taxon>
        <taxon>Metazoa</taxon>
        <taxon>Chordata</taxon>
        <taxon>Craniata</taxon>
        <taxon>Vertebrata</taxon>
        <taxon>Euteleostomi</taxon>
        <taxon>Actinopterygii</taxon>
        <taxon>Neopterygii</taxon>
        <taxon>Teleostei</taxon>
        <taxon>Neoteleostei</taxon>
        <taxon>Acanthomorphata</taxon>
        <taxon>Anabantaria</taxon>
        <taxon>Anabantiformes</taxon>
        <taxon>Anabantoidei</taxon>
        <taxon>Osphronemidae</taxon>
        <taxon>Betta</taxon>
    </lineage>
</organism>
<dbReference type="AlphaFoldDB" id="A0A9W2Y2M0"/>
<feature type="compositionally biased region" description="Polar residues" evidence="2">
    <location>
        <begin position="1"/>
        <end position="11"/>
    </location>
</feature>
<evidence type="ECO:0000256" key="2">
    <source>
        <dbReference type="SAM" id="MobiDB-lite"/>
    </source>
</evidence>
<keyword evidence="1" id="KW-0175">Coiled coil</keyword>
<evidence type="ECO:0000313" key="4">
    <source>
        <dbReference type="RefSeq" id="XP_055368254.1"/>
    </source>
</evidence>
<dbReference type="KEGG" id="bspl:114864177"/>
<keyword evidence="3" id="KW-1185">Reference proteome</keyword>
<dbReference type="GeneID" id="114864177"/>
<feature type="coiled-coil region" evidence="1">
    <location>
        <begin position="136"/>
        <end position="174"/>
    </location>
</feature>
<protein>
    <submittedName>
        <fullName evidence="4">Trichohyalin</fullName>
    </submittedName>
</protein>
<evidence type="ECO:0000256" key="1">
    <source>
        <dbReference type="SAM" id="Coils"/>
    </source>
</evidence>
<reference evidence="4" key="1">
    <citation type="submission" date="2025-08" db="UniProtKB">
        <authorList>
            <consortium name="RefSeq"/>
        </authorList>
    </citation>
    <scope>IDENTIFICATION</scope>
</reference>